<evidence type="ECO:0000256" key="1">
    <source>
        <dbReference type="ARBA" id="ARBA00004651"/>
    </source>
</evidence>
<comment type="subcellular location">
    <subcellularLocation>
        <location evidence="1">Cell membrane</location>
        <topology evidence="1">Multi-pass membrane protein</topology>
    </subcellularLocation>
</comment>
<comment type="caution">
    <text evidence="9">The sequence shown here is derived from an EMBL/GenBank/DDBJ whole genome shotgun (WGS) entry which is preliminary data.</text>
</comment>
<protein>
    <submittedName>
        <fullName evidence="9">Uncharacterized membrane protein YjjP (DUF1212 family)</fullName>
    </submittedName>
</protein>
<feature type="domain" description="Threonine/serine exporter-like N-terminal" evidence="8">
    <location>
        <begin position="68"/>
        <end position="308"/>
    </location>
</feature>
<evidence type="ECO:0000313" key="9">
    <source>
        <dbReference type="EMBL" id="REF00810.1"/>
    </source>
</evidence>
<dbReference type="PANTHER" id="PTHR34390:SF2">
    <property type="entry name" value="SUCCINATE TRANSPORTER SUBUNIT YJJP-RELATED"/>
    <property type="match status" value="1"/>
</dbReference>
<organism evidence="9 10">
    <name type="scientific">Thermomonospora umbrina</name>
    <dbReference type="NCBI Taxonomy" id="111806"/>
    <lineage>
        <taxon>Bacteria</taxon>
        <taxon>Bacillati</taxon>
        <taxon>Actinomycetota</taxon>
        <taxon>Actinomycetes</taxon>
        <taxon>Streptosporangiales</taxon>
        <taxon>Thermomonosporaceae</taxon>
        <taxon>Thermomonospora</taxon>
    </lineage>
</organism>
<feature type="transmembrane region" description="Helical" evidence="7">
    <location>
        <begin position="199"/>
        <end position="220"/>
    </location>
</feature>
<keyword evidence="5 7" id="KW-0472">Membrane</keyword>
<dbReference type="PANTHER" id="PTHR34390">
    <property type="entry name" value="UPF0442 PROTEIN YJJB-RELATED"/>
    <property type="match status" value="1"/>
</dbReference>
<evidence type="ECO:0000256" key="7">
    <source>
        <dbReference type="SAM" id="Phobius"/>
    </source>
</evidence>
<reference evidence="9 10" key="1">
    <citation type="submission" date="2018-08" db="EMBL/GenBank/DDBJ databases">
        <title>Sequencing the genomes of 1000 actinobacteria strains.</title>
        <authorList>
            <person name="Klenk H.-P."/>
        </authorList>
    </citation>
    <scope>NUCLEOTIDE SEQUENCE [LARGE SCALE GENOMIC DNA]</scope>
    <source>
        <strain evidence="9 10">DSM 43927</strain>
    </source>
</reference>
<dbReference type="Pfam" id="PF06738">
    <property type="entry name" value="ThrE"/>
    <property type="match status" value="1"/>
</dbReference>
<evidence type="ECO:0000256" key="2">
    <source>
        <dbReference type="ARBA" id="ARBA00022475"/>
    </source>
</evidence>
<dbReference type="GO" id="GO:0022857">
    <property type="term" value="F:transmembrane transporter activity"/>
    <property type="evidence" value="ECO:0007669"/>
    <property type="project" value="InterPro"/>
</dbReference>
<evidence type="ECO:0000256" key="4">
    <source>
        <dbReference type="ARBA" id="ARBA00022989"/>
    </source>
</evidence>
<feature type="transmembrane region" description="Helical" evidence="7">
    <location>
        <begin position="442"/>
        <end position="464"/>
    </location>
</feature>
<dbReference type="RefSeq" id="WP_116025919.1">
    <property type="nucleotide sequence ID" value="NZ_QTTT01000001.1"/>
</dbReference>
<feature type="transmembrane region" description="Helical" evidence="7">
    <location>
        <begin position="172"/>
        <end position="193"/>
    </location>
</feature>
<dbReference type="GO" id="GO:0005886">
    <property type="term" value="C:plasma membrane"/>
    <property type="evidence" value="ECO:0007669"/>
    <property type="project" value="UniProtKB-SubCell"/>
</dbReference>
<feature type="transmembrane region" description="Helical" evidence="7">
    <location>
        <begin position="255"/>
        <end position="276"/>
    </location>
</feature>
<feature type="transmembrane region" description="Helical" evidence="7">
    <location>
        <begin position="324"/>
        <end position="343"/>
    </location>
</feature>
<keyword evidence="2" id="KW-1003">Cell membrane</keyword>
<dbReference type="InterPro" id="IPR010619">
    <property type="entry name" value="ThrE-like_N"/>
</dbReference>
<proteinExistence type="inferred from homology"/>
<dbReference type="EMBL" id="QTTT01000001">
    <property type="protein sequence ID" value="REF00810.1"/>
    <property type="molecule type" value="Genomic_DNA"/>
</dbReference>
<evidence type="ECO:0000256" key="5">
    <source>
        <dbReference type="ARBA" id="ARBA00023136"/>
    </source>
</evidence>
<dbReference type="InterPro" id="IPR050539">
    <property type="entry name" value="ThrE_Dicarb/AminoAcid_Exp"/>
</dbReference>
<feature type="transmembrane region" description="Helical" evidence="7">
    <location>
        <begin position="288"/>
        <end position="312"/>
    </location>
</feature>
<feature type="transmembrane region" description="Helical" evidence="7">
    <location>
        <begin position="379"/>
        <end position="398"/>
    </location>
</feature>
<keyword evidence="3 7" id="KW-0812">Transmembrane</keyword>
<dbReference type="GO" id="GO:0015744">
    <property type="term" value="P:succinate transport"/>
    <property type="evidence" value="ECO:0007669"/>
    <property type="project" value="TreeGrafter"/>
</dbReference>
<evidence type="ECO:0000259" key="8">
    <source>
        <dbReference type="Pfam" id="PF06738"/>
    </source>
</evidence>
<sequence>MKAYGDTMAEAAGRARTALRHWAHRHKRKHGPSKGMPLLARLRGTEFADVTPEGETLSPAEAREVMEFLLDLSEQMFVGGSETRMIETSIIAAAASLGLTHMELAIVAGRTVTLQYAPPGTWPLVMIRVARTDDSRDLVEMAALHTLVEDVVAGRVDREEGERRLAGIRRMVPVWPGWVRMAGGAVLAASISLQANGTLFGALTAMVVLVVANRAGWLLGRSGIPSFYVVIVQSATVVSLGLLTLEMGLLSAQNAASMTAANLVLLLPTLTVVSLAQDALTGFGVTAAVRLISVVLSLGALFTGIVSVGVLAPNVQVVGGSQGLRFVALPVGVYLLTAVIGSAANAISMGGAARLILYAALGGLLAAVARRFGVTVLELPIPMAVLLAATVLGTVGGYLSPRVDIPSPAFVLPGIAGTLLPSTDVYRGLAQYSAGAPGAGRYLLAALLTTTAIGAGVVLGNILGARGGRVQTSRNA</sequence>
<evidence type="ECO:0000313" key="10">
    <source>
        <dbReference type="Proteomes" id="UP000256661"/>
    </source>
</evidence>
<name>A0A3D9SXY0_9ACTN</name>
<feature type="transmembrane region" description="Helical" evidence="7">
    <location>
        <begin position="227"/>
        <end position="249"/>
    </location>
</feature>
<dbReference type="AlphaFoldDB" id="A0A3D9SXY0"/>
<accession>A0A3D9SXY0</accession>
<comment type="similarity">
    <text evidence="6">Belongs to the ThrE exporter (TC 2.A.79) family.</text>
</comment>
<feature type="transmembrane region" description="Helical" evidence="7">
    <location>
        <begin position="355"/>
        <end position="373"/>
    </location>
</feature>
<keyword evidence="4 7" id="KW-1133">Transmembrane helix</keyword>
<feature type="transmembrane region" description="Helical" evidence="7">
    <location>
        <begin position="405"/>
        <end position="422"/>
    </location>
</feature>
<gene>
    <name evidence="9" type="ORF">DFJ69_6392</name>
</gene>
<evidence type="ECO:0000256" key="3">
    <source>
        <dbReference type="ARBA" id="ARBA00022692"/>
    </source>
</evidence>
<keyword evidence="10" id="KW-1185">Reference proteome</keyword>
<dbReference type="OrthoDB" id="3474328at2"/>
<evidence type="ECO:0000256" key="6">
    <source>
        <dbReference type="ARBA" id="ARBA00034125"/>
    </source>
</evidence>
<dbReference type="Proteomes" id="UP000256661">
    <property type="component" value="Unassembled WGS sequence"/>
</dbReference>